<keyword evidence="9" id="KW-0170">Cobalt</keyword>
<evidence type="ECO:0000256" key="4">
    <source>
        <dbReference type="ARBA" id="ARBA00022723"/>
    </source>
</evidence>
<feature type="binding site" evidence="9">
    <location>
        <position position="198"/>
    </location>
    <ligand>
        <name>[4Fe-4S] cluster</name>
        <dbReference type="ChEBI" id="CHEBI:49883"/>
        <label>2</label>
    </ligand>
</feature>
<accession>A0A150XUG7</accession>
<feature type="binding site" evidence="9">
    <location>
        <position position="215"/>
    </location>
    <ligand>
        <name>cob(II)alamin</name>
        <dbReference type="ChEBI" id="CHEBI:16304"/>
    </ligand>
</feature>
<evidence type="ECO:0000256" key="7">
    <source>
        <dbReference type="ARBA" id="ARBA00023004"/>
    </source>
</evidence>
<feature type="binding site" evidence="9">
    <location>
        <position position="194"/>
    </location>
    <ligand>
        <name>[4Fe-4S] cluster</name>
        <dbReference type="ChEBI" id="CHEBI:49883"/>
        <label>1</label>
    </ligand>
</feature>
<feature type="binding site" evidence="9">
    <location>
        <position position="247"/>
    </location>
    <ligand>
        <name>[4Fe-4S] cluster</name>
        <dbReference type="ChEBI" id="CHEBI:49883"/>
        <label>1</label>
    </ligand>
</feature>
<feature type="domain" description="4Fe-4S ferredoxin-type" evidence="10">
    <location>
        <begin position="176"/>
        <end position="208"/>
    </location>
</feature>
<dbReference type="Pfam" id="PF08331">
    <property type="entry name" value="QueG_DUF1730"/>
    <property type="match status" value="1"/>
</dbReference>
<dbReference type="InterPro" id="IPR004453">
    <property type="entry name" value="QueG"/>
</dbReference>
<evidence type="ECO:0000256" key="8">
    <source>
        <dbReference type="ARBA" id="ARBA00023014"/>
    </source>
</evidence>
<keyword evidence="6 9" id="KW-0560">Oxidoreductase</keyword>
<dbReference type="InterPro" id="IPR013542">
    <property type="entry name" value="QueG_DUF1730"/>
</dbReference>
<dbReference type="UniPathway" id="UPA00392"/>
<dbReference type="GO" id="GO:0005737">
    <property type="term" value="C:cytoplasm"/>
    <property type="evidence" value="ECO:0007669"/>
    <property type="project" value="UniProtKB-SubCell"/>
</dbReference>
<dbReference type="STRING" id="296218.AWN68_14145"/>
<dbReference type="PROSITE" id="PS00198">
    <property type="entry name" value="4FE4S_FER_1"/>
    <property type="match status" value="1"/>
</dbReference>
<feature type="binding site" evidence="9">
    <location>
        <position position="188"/>
    </location>
    <ligand>
        <name>[4Fe-4S] cluster</name>
        <dbReference type="ChEBI" id="CHEBI:49883"/>
        <label>1</label>
    </ligand>
</feature>
<keyword evidence="4 9" id="KW-0479">Metal-binding</keyword>
<comment type="function">
    <text evidence="9">Catalyzes the conversion of epoxyqueuosine (oQ) to queuosine (Q), which is a hypermodified base found in the wobble positions of tRNA(Asp), tRNA(Asn), tRNA(His) and tRNA(Tyr).</text>
</comment>
<feature type="binding site" evidence="9">
    <location>
        <position position="243"/>
    </location>
    <ligand>
        <name>[4Fe-4S] cluster</name>
        <dbReference type="ChEBI" id="CHEBI:49883"/>
        <label>2</label>
    </ligand>
</feature>
<evidence type="ECO:0000259" key="10">
    <source>
        <dbReference type="PROSITE" id="PS51379"/>
    </source>
</evidence>
<dbReference type="EC" id="1.17.99.6" evidence="9"/>
<protein>
    <recommendedName>
        <fullName evidence="9">Epoxyqueuosine reductase</fullName>
        <ecNumber evidence="9">1.17.99.6</ecNumber>
    </recommendedName>
    <alternativeName>
        <fullName evidence="9">Queuosine biosynthesis protein QueG</fullName>
    </alternativeName>
</protein>
<dbReference type="Proteomes" id="UP000075615">
    <property type="component" value="Unassembled WGS sequence"/>
</dbReference>
<dbReference type="FunFam" id="3.30.70.20:FF:000037">
    <property type="entry name" value="Epoxyqueuosine reductase"/>
    <property type="match status" value="1"/>
</dbReference>
<evidence type="ECO:0000256" key="5">
    <source>
        <dbReference type="ARBA" id="ARBA00022785"/>
    </source>
</evidence>
<comment type="subunit">
    <text evidence="9">Monomer.</text>
</comment>
<dbReference type="Pfam" id="PF13484">
    <property type="entry name" value="Fer4_16"/>
    <property type="match status" value="1"/>
</dbReference>
<name>A0A150XUG7_9BACT</name>
<evidence type="ECO:0000256" key="6">
    <source>
        <dbReference type="ARBA" id="ARBA00023002"/>
    </source>
</evidence>
<feature type="binding site" evidence="9">
    <location>
        <position position="134"/>
    </location>
    <ligand>
        <name>cob(II)alamin</name>
        <dbReference type="ChEBI" id="CHEBI:16304"/>
    </ligand>
</feature>
<feature type="binding site" evidence="9">
    <location>
        <begin position="240"/>
        <end position="241"/>
    </location>
    <ligand>
        <name>cob(II)alamin</name>
        <dbReference type="ChEBI" id="CHEBI:16304"/>
    </ligand>
</feature>
<feature type="binding site" evidence="9">
    <location>
        <position position="213"/>
    </location>
    <ligand>
        <name>[4Fe-4S] cluster</name>
        <dbReference type="ChEBI" id="CHEBI:49883"/>
        <label>2</label>
    </ligand>
</feature>
<comment type="caution">
    <text evidence="9">Lacks conserved residue(s) required for the propagation of feature annotation.</text>
</comment>
<feature type="active site" description="Proton donor" evidence="9">
    <location>
        <position position="134"/>
    </location>
</feature>
<dbReference type="NCBIfam" id="TIGR00276">
    <property type="entry name" value="tRNA epoxyqueuosine(34) reductase QueG"/>
    <property type="match status" value="1"/>
</dbReference>
<comment type="pathway">
    <text evidence="9">tRNA modification; tRNA-queuosine biosynthesis.</text>
</comment>
<keyword evidence="2 9" id="KW-0963">Cytoplasm</keyword>
<dbReference type="GO" id="GO:0031419">
    <property type="term" value="F:cobalamin binding"/>
    <property type="evidence" value="ECO:0007669"/>
    <property type="project" value="UniProtKB-KW"/>
</dbReference>
<dbReference type="SUPFAM" id="SSF46548">
    <property type="entry name" value="alpha-helical ferredoxin"/>
    <property type="match status" value="1"/>
</dbReference>
<gene>
    <name evidence="9" type="primary">queG</name>
    <name evidence="11" type="ORF">AWN68_14145</name>
</gene>
<feature type="binding site" evidence="9">
    <location>
        <position position="60"/>
    </location>
    <ligand>
        <name>cob(II)alamin</name>
        <dbReference type="ChEBI" id="CHEBI:16304"/>
    </ligand>
</feature>
<evidence type="ECO:0000256" key="2">
    <source>
        <dbReference type="ARBA" id="ARBA00022490"/>
    </source>
</evidence>
<comment type="subcellular location">
    <subcellularLocation>
        <location evidence="9">Cytoplasm</location>
    </subcellularLocation>
</comment>
<dbReference type="GO" id="GO:0046872">
    <property type="term" value="F:metal ion binding"/>
    <property type="evidence" value="ECO:0007669"/>
    <property type="project" value="UniProtKB-KW"/>
</dbReference>
<feature type="binding site" evidence="9">
    <location>
        <position position="169"/>
    </location>
    <ligand>
        <name>cob(II)alamin</name>
        <dbReference type="ChEBI" id="CHEBI:16304"/>
    </ligand>
</feature>
<dbReference type="InterPro" id="IPR017900">
    <property type="entry name" value="4Fe4S_Fe_S_CS"/>
</dbReference>
<dbReference type="PANTHER" id="PTHR30002:SF4">
    <property type="entry name" value="EPOXYQUEUOSINE REDUCTASE"/>
    <property type="match status" value="1"/>
</dbReference>
<keyword evidence="1 9" id="KW-0004">4Fe-4S</keyword>
<keyword evidence="8 9" id="KW-0411">Iron-sulfur</keyword>
<dbReference type="PROSITE" id="PS51379">
    <property type="entry name" value="4FE4S_FER_2"/>
    <property type="match status" value="1"/>
</dbReference>
<feature type="binding site" evidence="9">
    <location>
        <position position="222"/>
    </location>
    <ligand>
        <name>tRNA</name>
        <dbReference type="ChEBI" id="CHEBI:17843"/>
    </ligand>
</feature>
<comment type="cofactor">
    <cofactor evidence="9">
        <name>[4Fe-4S] cluster</name>
        <dbReference type="ChEBI" id="CHEBI:49883"/>
    </cofactor>
    <text evidence="9">Binds 2 [4Fe-4S] clusters per monomer.</text>
</comment>
<reference evidence="11 12" key="1">
    <citation type="submission" date="2016-01" db="EMBL/GenBank/DDBJ databases">
        <title>Genome sequencing of Roseivirga echinicomitans KMM 6058.</title>
        <authorList>
            <person name="Selvaratnam C."/>
            <person name="Thevarajoo S."/>
            <person name="Goh K.M."/>
            <person name="Ee R."/>
            <person name="Chan K.-G."/>
            <person name="Chong C.S."/>
        </authorList>
    </citation>
    <scope>NUCLEOTIDE SEQUENCE [LARGE SCALE GENOMIC DNA]</scope>
    <source>
        <strain evidence="11 12">KMM 6058</strain>
    </source>
</reference>
<feature type="binding site" evidence="9">
    <location>
        <position position="240"/>
    </location>
    <ligand>
        <name>[4Fe-4S] cluster</name>
        <dbReference type="ChEBI" id="CHEBI:49883"/>
        <label>2</label>
    </ligand>
</feature>
<keyword evidence="9" id="KW-0846">Cobalamin</keyword>
<evidence type="ECO:0000256" key="9">
    <source>
        <dbReference type="HAMAP-Rule" id="MF_00916"/>
    </source>
</evidence>
<keyword evidence="7 9" id="KW-0408">Iron</keyword>
<keyword evidence="5 9" id="KW-0671">Queuosine biosynthesis</keyword>
<dbReference type="GO" id="GO:0052693">
    <property type="term" value="F:epoxyqueuosine reductase activity"/>
    <property type="evidence" value="ECO:0007669"/>
    <property type="project" value="UniProtKB-UniRule"/>
</dbReference>
<keyword evidence="12" id="KW-1185">Reference proteome</keyword>
<dbReference type="AlphaFoldDB" id="A0A150XUG7"/>
<evidence type="ECO:0000313" key="11">
    <source>
        <dbReference type="EMBL" id="KYG82399.1"/>
    </source>
</evidence>
<dbReference type="OrthoDB" id="9784571at2"/>
<dbReference type="GO" id="GO:0008616">
    <property type="term" value="P:tRNA queuosine(34) biosynthetic process"/>
    <property type="evidence" value="ECO:0007669"/>
    <property type="project" value="UniProtKB-UniRule"/>
</dbReference>
<dbReference type="EMBL" id="LRDB01000003">
    <property type="protein sequence ID" value="KYG82399.1"/>
    <property type="molecule type" value="Genomic_DNA"/>
</dbReference>
<feature type="binding site" evidence="9">
    <location>
        <position position="155"/>
    </location>
    <ligand>
        <name>cob(II)alamin</name>
        <dbReference type="ChEBI" id="CHEBI:16304"/>
    </ligand>
</feature>
<dbReference type="InterPro" id="IPR017896">
    <property type="entry name" value="4Fe4S_Fe-S-bd"/>
</dbReference>
<comment type="catalytic activity">
    <reaction evidence="9">
        <text>epoxyqueuosine(34) in tRNA + AH2 = queuosine(34) in tRNA + A + H2O</text>
        <dbReference type="Rhea" id="RHEA:32159"/>
        <dbReference type="Rhea" id="RHEA-COMP:18571"/>
        <dbReference type="Rhea" id="RHEA-COMP:18582"/>
        <dbReference type="ChEBI" id="CHEBI:13193"/>
        <dbReference type="ChEBI" id="CHEBI:15377"/>
        <dbReference type="ChEBI" id="CHEBI:17499"/>
        <dbReference type="ChEBI" id="CHEBI:194431"/>
        <dbReference type="ChEBI" id="CHEBI:194443"/>
        <dbReference type="EC" id="1.17.99.6"/>
    </reaction>
</comment>
<proteinExistence type="inferred from homology"/>
<dbReference type="PANTHER" id="PTHR30002">
    <property type="entry name" value="EPOXYQUEUOSINE REDUCTASE"/>
    <property type="match status" value="1"/>
</dbReference>
<sequence length="309" mass="35280">MQNISKNTAIIKQTAHKLGFDFCGISKAEFLADEAPRLEAWLKRGNHGEMSYMENHFDKRLDPSKLVPGAKSVVSLLYNYYPEKDLSEEHPAHLKLAKYAYGEDYHFVIKDRLKTFMSVLKEEIGEVEGRVFVDSAPVMERQWAAKSGLGWLGKNTLLINKGQGSYFFLAELIIDLELEPDGPIKDYCGTCTRCIDACPTDAITPYEVNANKCISYLTIELKDQIPDSFQGKMGNWIFGCDICQEVCPWNRFSKPHSEAAFRPKNELLELFNNNWQDLTEEVFRVVFKGSAVKRTKIEGLKRNIKMAKK</sequence>
<dbReference type="GO" id="GO:0051539">
    <property type="term" value="F:4 iron, 4 sulfur cluster binding"/>
    <property type="evidence" value="ECO:0007669"/>
    <property type="project" value="UniProtKB-KW"/>
</dbReference>
<feature type="binding site" evidence="9">
    <location>
        <position position="191"/>
    </location>
    <ligand>
        <name>[4Fe-4S] cluster</name>
        <dbReference type="ChEBI" id="CHEBI:49883"/>
        <label>1</label>
    </ligand>
</feature>
<dbReference type="RefSeq" id="WP_068412290.1">
    <property type="nucleotide sequence ID" value="NZ_LRDB01000003.1"/>
</dbReference>
<dbReference type="Gene3D" id="3.30.70.20">
    <property type="match status" value="1"/>
</dbReference>
<organism evidence="11 12">
    <name type="scientific">Roseivirga echinicomitans</name>
    <dbReference type="NCBI Taxonomy" id="296218"/>
    <lineage>
        <taxon>Bacteria</taxon>
        <taxon>Pseudomonadati</taxon>
        <taxon>Bacteroidota</taxon>
        <taxon>Cytophagia</taxon>
        <taxon>Cytophagales</taxon>
        <taxon>Roseivirgaceae</taxon>
        <taxon>Roseivirga</taxon>
    </lineage>
</organism>
<evidence type="ECO:0000313" key="12">
    <source>
        <dbReference type="Proteomes" id="UP000075615"/>
    </source>
</evidence>
<comment type="caution">
    <text evidence="11">The sequence shown here is derived from an EMBL/GenBank/DDBJ whole genome shotgun (WGS) entry which is preliminary data.</text>
</comment>
<dbReference type="HAMAP" id="MF_00916">
    <property type="entry name" value="QueG"/>
    <property type="match status" value="1"/>
</dbReference>
<feature type="binding site" evidence="9">
    <location>
        <position position="158"/>
    </location>
    <ligand>
        <name>cob(II)alamin</name>
        <dbReference type="ChEBI" id="CHEBI:16304"/>
    </ligand>
</feature>
<comment type="similarity">
    <text evidence="9">Belongs to the QueG family.</text>
</comment>
<evidence type="ECO:0000256" key="1">
    <source>
        <dbReference type="ARBA" id="ARBA00022485"/>
    </source>
</evidence>
<keyword evidence="3 9" id="KW-0819">tRNA processing</keyword>
<evidence type="ECO:0000256" key="3">
    <source>
        <dbReference type="ARBA" id="ARBA00022694"/>
    </source>
</evidence>
<comment type="cofactor">
    <cofactor evidence="9">
        <name>cob(II)alamin</name>
        <dbReference type="ChEBI" id="CHEBI:16304"/>
    </cofactor>
</comment>